<dbReference type="GO" id="GO:0034450">
    <property type="term" value="F:ubiquitin-ubiquitin ligase activity"/>
    <property type="evidence" value="ECO:0007669"/>
    <property type="project" value="InterPro"/>
</dbReference>
<feature type="coiled-coil region" evidence="11">
    <location>
        <begin position="561"/>
        <end position="588"/>
    </location>
</feature>
<dbReference type="FunFam" id="3.30.40.10:FF:000055">
    <property type="entry name" value="Ubiquitin conjugation factor e4 a"/>
    <property type="match status" value="1"/>
</dbReference>
<dbReference type="InterPro" id="IPR045132">
    <property type="entry name" value="UBE4"/>
</dbReference>
<dbReference type="EC" id="2.3.2.27" evidence="6"/>
<accession>A0AAD7TU30</accession>
<evidence type="ECO:0000256" key="6">
    <source>
        <dbReference type="ARBA" id="ARBA00012483"/>
    </source>
</evidence>
<feature type="compositionally biased region" description="Low complexity" evidence="12">
    <location>
        <begin position="23"/>
        <end position="41"/>
    </location>
</feature>
<dbReference type="AlphaFoldDB" id="A0AAD7TU30"/>
<keyword evidence="7" id="KW-0963">Cytoplasm</keyword>
<evidence type="ECO:0000259" key="13">
    <source>
        <dbReference type="PROSITE" id="PS51698"/>
    </source>
</evidence>
<evidence type="ECO:0000256" key="12">
    <source>
        <dbReference type="SAM" id="MobiDB-lite"/>
    </source>
</evidence>
<dbReference type="CDD" id="cd16657">
    <property type="entry name" value="RING-Ubox_UBE4A"/>
    <property type="match status" value="1"/>
</dbReference>
<evidence type="ECO:0000313" key="15">
    <source>
        <dbReference type="Proteomes" id="UP001215151"/>
    </source>
</evidence>
<keyword evidence="10" id="KW-0539">Nucleus</keyword>
<dbReference type="GO" id="GO:0005737">
    <property type="term" value="C:cytoplasm"/>
    <property type="evidence" value="ECO:0007669"/>
    <property type="project" value="UniProtKB-SubCell"/>
</dbReference>
<evidence type="ECO:0000313" key="14">
    <source>
        <dbReference type="EMBL" id="KAJ8480660.1"/>
    </source>
</evidence>
<comment type="pathway">
    <text evidence="4">Protein modification; protein ubiquitination.</text>
</comment>
<dbReference type="PANTHER" id="PTHR13931">
    <property type="entry name" value="UBIQUITINATION FACTOR E4"/>
    <property type="match status" value="1"/>
</dbReference>
<dbReference type="GO" id="GO:0000209">
    <property type="term" value="P:protein polyubiquitination"/>
    <property type="evidence" value="ECO:0007669"/>
    <property type="project" value="TreeGrafter"/>
</dbReference>
<keyword evidence="15" id="KW-1185">Reference proteome</keyword>
<evidence type="ECO:0000256" key="4">
    <source>
        <dbReference type="ARBA" id="ARBA00004906"/>
    </source>
</evidence>
<evidence type="ECO:0000256" key="10">
    <source>
        <dbReference type="ARBA" id="ARBA00023242"/>
    </source>
</evidence>
<reference evidence="14" key="1">
    <citation type="submission" date="2022-11" db="EMBL/GenBank/DDBJ databases">
        <title>Genome Sequence of Cubamyces cubensis.</title>
        <authorList>
            <person name="Buettner E."/>
        </authorList>
    </citation>
    <scope>NUCLEOTIDE SEQUENCE</scope>
    <source>
        <strain evidence="14">MPL-01</strain>
    </source>
</reference>
<dbReference type="SUPFAM" id="SSF57850">
    <property type="entry name" value="RING/U-box"/>
    <property type="match status" value="1"/>
</dbReference>
<feature type="compositionally biased region" description="Pro residues" evidence="12">
    <location>
        <begin position="42"/>
        <end position="63"/>
    </location>
</feature>
<protein>
    <recommendedName>
        <fullName evidence="6">RING-type E3 ubiquitin transferase</fullName>
        <ecNumber evidence="6">2.3.2.27</ecNumber>
    </recommendedName>
</protein>
<evidence type="ECO:0000256" key="7">
    <source>
        <dbReference type="ARBA" id="ARBA00022490"/>
    </source>
</evidence>
<evidence type="ECO:0000256" key="3">
    <source>
        <dbReference type="ARBA" id="ARBA00004496"/>
    </source>
</evidence>
<dbReference type="SMART" id="SM00504">
    <property type="entry name" value="Ubox"/>
    <property type="match status" value="1"/>
</dbReference>
<evidence type="ECO:0000256" key="8">
    <source>
        <dbReference type="ARBA" id="ARBA00022679"/>
    </source>
</evidence>
<keyword evidence="9" id="KW-0833">Ubl conjugation pathway</keyword>
<dbReference type="InterPro" id="IPR013083">
    <property type="entry name" value="Znf_RING/FYVE/PHD"/>
</dbReference>
<proteinExistence type="inferred from homology"/>
<organism evidence="14 15">
    <name type="scientific">Trametes cubensis</name>
    <dbReference type="NCBI Taxonomy" id="1111947"/>
    <lineage>
        <taxon>Eukaryota</taxon>
        <taxon>Fungi</taxon>
        <taxon>Dikarya</taxon>
        <taxon>Basidiomycota</taxon>
        <taxon>Agaricomycotina</taxon>
        <taxon>Agaricomycetes</taxon>
        <taxon>Polyporales</taxon>
        <taxon>Polyporaceae</taxon>
        <taxon>Trametes</taxon>
    </lineage>
</organism>
<dbReference type="GO" id="GO:0000151">
    <property type="term" value="C:ubiquitin ligase complex"/>
    <property type="evidence" value="ECO:0007669"/>
    <property type="project" value="InterPro"/>
</dbReference>
<evidence type="ECO:0000256" key="9">
    <source>
        <dbReference type="ARBA" id="ARBA00022786"/>
    </source>
</evidence>
<dbReference type="PROSITE" id="PS51698">
    <property type="entry name" value="U_BOX"/>
    <property type="match status" value="1"/>
</dbReference>
<dbReference type="Proteomes" id="UP001215151">
    <property type="component" value="Unassembled WGS sequence"/>
</dbReference>
<evidence type="ECO:0000256" key="2">
    <source>
        <dbReference type="ARBA" id="ARBA00004123"/>
    </source>
</evidence>
<evidence type="ECO:0000256" key="1">
    <source>
        <dbReference type="ARBA" id="ARBA00000900"/>
    </source>
</evidence>
<evidence type="ECO:0000256" key="11">
    <source>
        <dbReference type="SAM" id="Coils"/>
    </source>
</evidence>
<dbReference type="EMBL" id="JAPEVG010000157">
    <property type="protein sequence ID" value="KAJ8480660.1"/>
    <property type="molecule type" value="Genomic_DNA"/>
</dbReference>
<keyword evidence="11" id="KW-0175">Coiled coil</keyword>
<evidence type="ECO:0000256" key="5">
    <source>
        <dbReference type="ARBA" id="ARBA00007434"/>
    </source>
</evidence>
<dbReference type="Gene3D" id="3.30.40.10">
    <property type="entry name" value="Zinc/RING finger domain, C3HC4 (zinc finger)"/>
    <property type="match status" value="1"/>
</dbReference>
<comment type="subcellular location">
    <subcellularLocation>
        <location evidence="3">Cytoplasm</location>
    </subcellularLocation>
    <subcellularLocation>
        <location evidence="2">Nucleus</location>
    </subcellularLocation>
</comment>
<comment type="catalytic activity">
    <reaction evidence="1">
        <text>S-ubiquitinyl-[E2 ubiquitin-conjugating enzyme]-L-cysteine + [acceptor protein]-L-lysine = [E2 ubiquitin-conjugating enzyme]-L-cysteine + N(6)-ubiquitinyl-[acceptor protein]-L-lysine.</text>
        <dbReference type="EC" id="2.3.2.27"/>
    </reaction>
</comment>
<dbReference type="GO" id="GO:0036503">
    <property type="term" value="P:ERAD pathway"/>
    <property type="evidence" value="ECO:0007669"/>
    <property type="project" value="InterPro"/>
</dbReference>
<dbReference type="Pfam" id="PF10408">
    <property type="entry name" value="Ufd2P_core"/>
    <property type="match status" value="1"/>
</dbReference>
<dbReference type="GO" id="GO:0005634">
    <property type="term" value="C:nucleus"/>
    <property type="evidence" value="ECO:0007669"/>
    <property type="project" value="UniProtKB-SubCell"/>
</dbReference>
<feature type="region of interest" description="Disordered" evidence="12">
    <location>
        <begin position="1"/>
        <end position="84"/>
    </location>
</feature>
<dbReference type="InterPro" id="IPR019474">
    <property type="entry name" value="Ub_conjug_fac_E4_core"/>
</dbReference>
<sequence>MSTNPQDDAERIRLKRLAKLQGAASSSLSTVTPAASTSASPAPSPTPPAPKLAPKPVAQPVPKRPAEPVATAPSPVPLKKKAPAVSTPIPLDLPLWEDETVSKIFNVTLKKEVAERNSYEVVWLKHLAEELQGEGARIPEEITEGVISDNRYEGLPLQLTTEVADRTLIARLELDPQSMSDDLEFLPVLASLPPQQTVFEYLVGCWKRLNAARSDLVKKKIVPVDQQRAMQLLDKLRDLVVSYTGLTLQEPEMFPQPSGKPLGPAELVPSLLALSTLSGPYLSTSTSQTLLDASEIEVFLQDLVKRFEPDNELDSVLGPVVAQLCFHPSVQGGLSNDGWRSVISGLEALVSIKPIAAMITRLPQWNPDVPAPQFERASLLGPLLALGVFEREWPSIAKTYFSNHETRPRGEMTSATASLRGTLKTLQSSLFQIINSIVRASPDAREAVLQYFARAVNINRKRAGMQVDPATVSSDCFMMNLQIILLMFCEPFMDATYSKMDRIDPAYYAHSSRIDLTDETRINATNDEAEQWRNQQEPTTAPPNFITEIFYITLATSHVGQQKIVNVIEELQRQYDEIRRHVEMMNGDQSWRGTPIQARTEAAINAAKAQQDALFAAQMAYEVQLGEPELVFRTISFVNFVSTWLIRFVDPRKKHPNPTIELPLPKEVPVSFRILPEYLIEDVIEYHIYILRQVLLSTSPNSLELSGKNEMLLWCLTFLSSTWYIKNPFLKAKIVEVLFMGTWNWSEQRSVLTTLLNTHPMALKHLMPSLMNFYIEVEQTGASSQFYDKFNSRRNIAHVFKVIWNNQSHRDALKNEAAYNSERFVRFINLMINDVTYLLDESLSDLAKIHEIQTEMKDRATFDAQPAQYRRERESALRQLERYASIYVQLGGNTVDLLKLFTGETKAPFMVPEIVDRLAAMLDYNLDALVGPRCQDLRVANPEKYKFDPKQLLSDLLQVYLNLSDQGEFARAVAADERSYRKELFEKAADIARRKMLKSADEIEKLGLFVLKVEETKATLQAEDDLGDIPDEFLDPLMYTLMRDPVILPSSRVVVDRSTIKSHLLSDSKDPFNRMPLSMEDVIPNVELKQRIEAFLAERRNKNTAYDKPVEEVVHMDVSKD</sequence>
<gene>
    <name evidence="14" type="ORF">ONZ51_g6491</name>
</gene>
<dbReference type="Pfam" id="PF04564">
    <property type="entry name" value="U-box"/>
    <property type="match status" value="1"/>
</dbReference>
<keyword evidence="8" id="KW-0808">Transferase</keyword>
<comment type="similarity">
    <text evidence="5">Belongs to the ubiquitin conjugation factor E4 family.</text>
</comment>
<dbReference type="GO" id="GO:0006511">
    <property type="term" value="P:ubiquitin-dependent protein catabolic process"/>
    <property type="evidence" value="ECO:0007669"/>
    <property type="project" value="InterPro"/>
</dbReference>
<comment type="caution">
    <text evidence="14">The sequence shown here is derived from an EMBL/GenBank/DDBJ whole genome shotgun (WGS) entry which is preliminary data.</text>
</comment>
<dbReference type="PANTHER" id="PTHR13931:SF2">
    <property type="entry name" value="UBIQUITIN CONJUGATION FACTOR E4 B"/>
    <property type="match status" value="1"/>
</dbReference>
<dbReference type="InterPro" id="IPR003613">
    <property type="entry name" value="Ubox_domain"/>
</dbReference>
<name>A0AAD7TU30_9APHY</name>
<feature type="domain" description="U-box" evidence="13">
    <location>
        <begin position="1028"/>
        <end position="1102"/>
    </location>
</feature>